<dbReference type="CDD" id="cd05403">
    <property type="entry name" value="NT_KNTase_like"/>
    <property type="match status" value="1"/>
</dbReference>
<reference evidence="3 4" key="1">
    <citation type="submission" date="2013-08" db="EMBL/GenBank/DDBJ databases">
        <title>Genome of Pontibacillus chungwhensis.</title>
        <authorList>
            <person name="Wang Q."/>
            <person name="Wang G."/>
        </authorList>
    </citation>
    <scope>NUCLEOTIDE SEQUENCE [LARGE SCALE GENOMIC DNA]</scope>
    <source>
        <strain evidence="3 4">BH030062</strain>
    </source>
</reference>
<dbReference type="STRING" id="1385513.N780_04070"/>
<dbReference type="Gene3D" id="1.20.120.330">
    <property type="entry name" value="Nucleotidyltransferases domain 2"/>
    <property type="match status" value="1"/>
</dbReference>
<dbReference type="GO" id="GO:0016779">
    <property type="term" value="F:nucleotidyltransferase activity"/>
    <property type="evidence" value="ECO:0007669"/>
    <property type="project" value="InterPro"/>
</dbReference>
<dbReference type="SUPFAM" id="SSF81301">
    <property type="entry name" value="Nucleotidyltransferase"/>
    <property type="match status" value="1"/>
</dbReference>
<dbReference type="AlphaFoldDB" id="A0A0A2UUY7"/>
<evidence type="ECO:0000313" key="4">
    <source>
        <dbReference type="Proteomes" id="UP000030153"/>
    </source>
</evidence>
<dbReference type="Pfam" id="PF01909">
    <property type="entry name" value="NTP_transf_2"/>
    <property type="match status" value="1"/>
</dbReference>
<gene>
    <name evidence="3" type="ORF">N780_04070</name>
</gene>
<dbReference type="Pfam" id="PF07827">
    <property type="entry name" value="KNTase_C"/>
    <property type="match status" value="1"/>
</dbReference>
<dbReference type="InterPro" id="IPR002934">
    <property type="entry name" value="Polymerase_NTP_transf_dom"/>
</dbReference>
<dbReference type="Gene3D" id="3.30.460.10">
    <property type="entry name" value="Beta Polymerase, domain 2"/>
    <property type="match status" value="1"/>
</dbReference>
<dbReference type="SUPFAM" id="SSF81593">
    <property type="entry name" value="Nucleotidyltransferase substrate binding subunit/domain"/>
    <property type="match status" value="1"/>
</dbReference>
<accession>A0A0A2UUY7</accession>
<dbReference type="Proteomes" id="UP000030153">
    <property type="component" value="Unassembled WGS sequence"/>
</dbReference>
<dbReference type="EMBL" id="AVBG01000011">
    <property type="protein sequence ID" value="KGP90578.1"/>
    <property type="molecule type" value="Genomic_DNA"/>
</dbReference>
<keyword evidence="4" id="KW-1185">Reference proteome</keyword>
<evidence type="ECO:0000259" key="1">
    <source>
        <dbReference type="Pfam" id="PF01909"/>
    </source>
</evidence>
<dbReference type="InterPro" id="IPR012481">
    <property type="entry name" value="KNTase_C"/>
</dbReference>
<dbReference type="RefSeq" id="WP_036785271.1">
    <property type="nucleotide sequence ID" value="NZ_AVBG01000011.1"/>
</dbReference>
<feature type="domain" description="Kanamycin nucleotidyltransferase C-terminal" evidence="2">
    <location>
        <begin position="116"/>
        <end position="246"/>
    </location>
</feature>
<name>A0A0A2UUY7_9BACI</name>
<comment type="caution">
    <text evidence="3">The sequence shown here is derived from an EMBL/GenBank/DDBJ whole genome shotgun (WGS) entry which is preliminary data.</text>
</comment>
<feature type="domain" description="Polymerase nucleotidyl transferase" evidence="1">
    <location>
        <begin position="29"/>
        <end position="78"/>
    </location>
</feature>
<dbReference type="eggNOG" id="COG1708">
    <property type="taxonomic scope" value="Bacteria"/>
</dbReference>
<evidence type="ECO:0000313" key="3">
    <source>
        <dbReference type="EMBL" id="KGP90578.1"/>
    </source>
</evidence>
<dbReference type="GO" id="GO:0046677">
    <property type="term" value="P:response to antibiotic"/>
    <property type="evidence" value="ECO:0007669"/>
    <property type="project" value="InterPro"/>
</dbReference>
<evidence type="ECO:0000259" key="2">
    <source>
        <dbReference type="Pfam" id="PF07827"/>
    </source>
</evidence>
<sequence>MNLVNDPAQTTPEEKQTMIQTIVNKHVTKHRNDIVAIGVYGSVANGNAGPYSDIEMHIVTKDGVLLESHEFIYPPYKIEIGSIERSKIIEKAKRYECTWPIWAGSFINVLRVYDPEGFFETLKIYPYSHNEEEKRGVMREFMIWEPYECMGKIRNAYAKGHLTYIPQGAHQLLRKASLLVGLQNNSFYSTQSKMFEEAMQLPSKPPGFNELALLVLSGELTDSEVVYKHCEDLWQGLNTWFDELGIQYKVTSLPF</sequence>
<protein>
    <submittedName>
        <fullName evidence="3">KNTase domain-containing protein</fullName>
    </submittedName>
</protein>
<dbReference type="InterPro" id="IPR043519">
    <property type="entry name" value="NT_sf"/>
</dbReference>
<organism evidence="3 4">
    <name type="scientific">Pontibacillus chungwhensis BH030062</name>
    <dbReference type="NCBI Taxonomy" id="1385513"/>
    <lineage>
        <taxon>Bacteria</taxon>
        <taxon>Bacillati</taxon>
        <taxon>Bacillota</taxon>
        <taxon>Bacilli</taxon>
        <taxon>Bacillales</taxon>
        <taxon>Bacillaceae</taxon>
        <taxon>Pontibacillus</taxon>
    </lineage>
</organism>
<proteinExistence type="predicted"/>